<sequence>MALSSLLAQLRFGEIGLSNHIKHDIVHQISKEDEAAKAFTRSSLRTCFNFEQVLKNNSLL</sequence>
<gene>
    <name evidence="1" type="ORF">KIN20_004272</name>
</gene>
<evidence type="ECO:0000313" key="2">
    <source>
        <dbReference type="Proteomes" id="UP001196413"/>
    </source>
</evidence>
<proteinExistence type="predicted"/>
<name>A0AAD5M2U9_PARTN</name>
<dbReference type="EMBL" id="JAHQIW010000576">
    <property type="protein sequence ID" value="KAJ1348873.1"/>
    <property type="molecule type" value="Genomic_DNA"/>
</dbReference>
<dbReference type="AlphaFoldDB" id="A0AAD5M2U9"/>
<accession>A0AAD5M2U9</accession>
<comment type="caution">
    <text evidence="1">The sequence shown here is derived from an EMBL/GenBank/DDBJ whole genome shotgun (WGS) entry which is preliminary data.</text>
</comment>
<evidence type="ECO:0000313" key="1">
    <source>
        <dbReference type="EMBL" id="KAJ1348873.1"/>
    </source>
</evidence>
<organism evidence="1 2">
    <name type="scientific">Parelaphostrongylus tenuis</name>
    <name type="common">Meningeal worm</name>
    <dbReference type="NCBI Taxonomy" id="148309"/>
    <lineage>
        <taxon>Eukaryota</taxon>
        <taxon>Metazoa</taxon>
        <taxon>Ecdysozoa</taxon>
        <taxon>Nematoda</taxon>
        <taxon>Chromadorea</taxon>
        <taxon>Rhabditida</taxon>
        <taxon>Rhabditina</taxon>
        <taxon>Rhabditomorpha</taxon>
        <taxon>Strongyloidea</taxon>
        <taxon>Metastrongylidae</taxon>
        <taxon>Parelaphostrongylus</taxon>
    </lineage>
</organism>
<reference evidence="1" key="1">
    <citation type="submission" date="2021-06" db="EMBL/GenBank/DDBJ databases">
        <title>Parelaphostrongylus tenuis whole genome reference sequence.</title>
        <authorList>
            <person name="Garwood T.J."/>
            <person name="Larsen P.A."/>
            <person name="Fountain-Jones N.M."/>
            <person name="Garbe J.R."/>
            <person name="Macchietto M.G."/>
            <person name="Kania S.A."/>
            <person name="Gerhold R.W."/>
            <person name="Richards J.E."/>
            <person name="Wolf T.M."/>
        </authorList>
    </citation>
    <scope>NUCLEOTIDE SEQUENCE</scope>
    <source>
        <strain evidence="1">MNPRO001-30</strain>
        <tissue evidence="1">Meninges</tissue>
    </source>
</reference>
<keyword evidence="2" id="KW-1185">Reference proteome</keyword>
<protein>
    <submittedName>
        <fullName evidence="1">Uncharacterized protein</fullName>
    </submittedName>
</protein>
<dbReference type="Proteomes" id="UP001196413">
    <property type="component" value="Unassembled WGS sequence"/>
</dbReference>